<evidence type="ECO:0000313" key="1">
    <source>
        <dbReference type="EMBL" id="OJA08635.1"/>
    </source>
</evidence>
<keyword evidence="2" id="KW-1185">Reference proteome</keyword>
<dbReference type="Proteomes" id="UP000183567">
    <property type="component" value="Unassembled WGS sequence"/>
</dbReference>
<evidence type="ECO:0000313" key="2">
    <source>
        <dbReference type="Proteomes" id="UP000183567"/>
    </source>
</evidence>
<sequence>MSEGSREV</sequence>
<comment type="caution">
    <text evidence="1">The sequence shown here is derived from an EMBL/GenBank/DDBJ whole genome shotgun (WGS) entry which is preliminary data.</text>
</comment>
<organism evidence="1 2">
    <name type="scientific">Rhizopogon vesiculosus</name>
    <dbReference type="NCBI Taxonomy" id="180088"/>
    <lineage>
        <taxon>Eukaryota</taxon>
        <taxon>Fungi</taxon>
        <taxon>Dikarya</taxon>
        <taxon>Basidiomycota</taxon>
        <taxon>Agaricomycotina</taxon>
        <taxon>Agaricomycetes</taxon>
        <taxon>Agaricomycetidae</taxon>
        <taxon>Boletales</taxon>
        <taxon>Suillineae</taxon>
        <taxon>Rhizopogonaceae</taxon>
        <taxon>Rhizopogon</taxon>
    </lineage>
</organism>
<reference evidence="1 2" key="1">
    <citation type="submission" date="2016-03" db="EMBL/GenBank/DDBJ databases">
        <title>Comparative genomics of the ectomycorrhizal sister species Rhizopogon vinicolor and Rhizopogon vesiculosus (Basidiomycota: Boletales) reveals a divergence of the mating type B locus.</title>
        <authorList>
            <person name="Mujic A.B."/>
            <person name="Kuo A."/>
            <person name="Tritt A."/>
            <person name="Lipzen A."/>
            <person name="Chen C."/>
            <person name="Johnson J."/>
            <person name="Sharma A."/>
            <person name="Barry K."/>
            <person name="Grigoriev I.V."/>
            <person name="Spatafora J.W."/>
        </authorList>
    </citation>
    <scope>NUCLEOTIDE SEQUENCE [LARGE SCALE GENOMIC DNA]</scope>
    <source>
        <strain evidence="1 2">AM-OR11-056</strain>
    </source>
</reference>
<gene>
    <name evidence="1" type="ORF">AZE42_06961</name>
</gene>
<name>A0A1J8PLF2_9AGAM</name>
<proteinExistence type="predicted"/>
<protein>
    <submittedName>
        <fullName evidence="1">Uncharacterized protein</fullName>
    </submittedName>
</protein>
<dbReference type="EMBL" id="LVVM01006242">
    <property type="protein sequence ID" value="OJA08635.1"/>
    <property type="molecule type" value="Genomic_DNA"/>
</dbReference>
<accession>A0A1J8PLF2</accession>